<dbReference type="Gene3D" id="3.50.50.60">
    <property type="entry name" value="FAD/NAD(P)-binding domain"/>
    <property type="match status" value="1"/>
</dbReference>
<reference evidence="4 5" key="1">
    <citation type="submission" date="2017-06" db="EMBL/GenBank/DDBJ databases">
        <title>Complete Genome Sequence of the Soil Carbazole-Degrading Bacterium Nocardioides aromaticivorans IC177.</title>
        <authorList>
            <person name="Vejarano F."/>
            <person name="Suzuki-Minakuchi C."/>
            <person name="Ohtsubo Y."/>
            <person name="Tsuda M."/>
            <person name="Okada K."/>
            <person name="Nojiri H."/>
        </authorList>
    </citation>
    <scope>NUCLEOTIDE SEQUENCE [LARGE SCALE GENOMIC DNA]</scope>
    <source>
        <strain evidence="4 5">IC177</strain>
    </source>
</reference>
<dbReference type="PRINTS" id="PR00757">
    <property type="entry name" value="AMINEOXDASEF"/>
</dbReference>
<dbReference type="Pfam" id="PF01593">
    <property type="entry name" value="Amino_oxidase"/>
    <property type="match status" value="1"/>
</dbReference>
<dbReference type="InterPro" id="IPR002937">
    <property type="entry name" value="Amino_oxidase"/>
</dbReference>
<organism evidence="4 5">
    <name type="scientific">Nocardioides aromaticivorans</name>
    <dbReference type="NCBI Taxonomy" id="200618"/>
    <lineage>
        <taxon>Bacteria</taxon>
        <taxon>Bacillati</taxon>
        <taxon>Actinomycetota</taxon>
        <taxon>Actinomycetes</taxon>
        <taxon>Propionibacteriales</taxon>
        <taxon>Nocardioidaceae</taxon>
        <taxon>Nocardioides</taxon>
    </lineage>
</organism>
<dbReference type="InterPro" id="IPR001613">
    <property type="entry name" value="Flavin_amine_oxidase"/>
</dbReference>
<dbReference type="SUPFAM" id="SSF51905">
    <property type="entry name" value="FAD/NAD(P)-binding domain"/>
    <property type="match status" value="1"/>
</dbReference>
<evidence type="ECO:0000259" key="3">
    <source>
        <dbReference type="Pfam" id="PF01593"/>
    </source>
</evidence>
<feature type="domain" description="Amine oxidase" evidence="3">
    <location>
        <begin position="10"/>
        <end position="414"/>
    </location>
</feature>
<dbReference type="EMBL" id="CP022295">
    <property type="protein sequence ID" value="QSR24858.1"/>
    <property type="molecule type" value="Genomic_DNA"/>
</dbReference>
<evidence type="ECO:0000256" key="2">
    <source>
        <dbReference type="ARBA" id="ARBA00023002"/>
    </source>
</evidence>
<sequence>MSTIVIGAGLAGLAAARRLQDQGEDVVVLEAQPYVGGRTRSDRERLHHGQPADLGASFIDVGQDKLLHACDRYGVALTPRFALFPFDPDGRLTAASPLRNLTVLDGRLLPSEQRDALADEVRAALDTVPPSPTETVPAWAARAGLSHDARRLFCAQTGANPVHVAAQVPMAMVEPPHIGKICWMMADGTDALATAMADGLDVRLEQPVRLVRRVPGGLEVVTDRERFTAKDVVVATPVTPTLRIGFDPVLPVWKTEALLGTPMTQGGKVVGQYTLGGAIVEALGLAATSDGPITWIWARPVGPDDTVVVLGLVADRGDGFLRNEAVALEALDALVRTATGVATERLAGIVKDWTREPYAGGVVSSLLGDFPRLPSLLAQAVGSLHFAGEHTAEMWATGMDGALRSGERAADEVLQRRRIASYAEGVAPRSDPLGR</sequence>
<evidence type="ECO:0000256" key="1">
    <source>
        <dbReference type="ARBA" id="ARBA00001974"/>
    </source>
</evidence>
<dbReference type="InterPro" id="IPR050281">
    <property type="entry name" value="Flavin_monoamine_oxidase"/>
</dbReference>
<dbReference type="PANTHER" id="PTHR10742">
    <property type="entry name" value="FLAVIN MONOAMINE OXIDASE"/>
    <property type="match status" value="1"/>
</dbReference>
<gene>
    <name evidence="4" type="ORF">CFH99_04415</name>
</gene>
<dbReference type="RefSeq" id="WP_207008826.1">
    <property type="nucleotide sequence ID" value="NZ_CP022295.1"/>
</dbReference>
<name>A0ABX7PFW6_9ACTN</name>
<proteinExistence type="predicted"/>
<evidence type="ECO:0000313" key="5">
    <source>
        <dbReference type="Proteomes" id="UP000662818"/>
    </source>
</evidence>
<protein>
    <recommendedName>
        <fullName evidence="3">Amine oxidase domain-containing protein</fullName>
    </recommendedName>
</protein>
<evidence type="ECO:0000313" key="4">
    <source>
        <dbReference type="EMBL" id="QSR24858.1"/>
    </source>
</evidence>
<keyword evidence="2" id="KW-0560">Oxidoreductase</keyword>
<dbReference type="InterPro" id="IPR036188">
    <property type="entry name" value="FAD/NAD-bd_sf"/>
</dbReference>
<keyword evidence="5" id="KW-1185">Reference proteome</keyword>
<dbReference type="PANTHER" id="PTHR10742:SF410">
    <property type="entry name" value="LYSINE-SPECIFIC HISTONE DEMETHYLASE 2"/>
    <property type="match status" value="1"/>
</dbReference>
<comment type="cofactor">
    <cofactor evidence="1">
        <name>FAD</name>
        <dbReference type="ChEBI" id="CHEBI:57692"/>
    </cofactor>
</comment>
<accession>A0ABX7PFW6</accession>
<dbReference type="Proteomes" id="UP000662818">
    <property type="component" value="Chromosome"/>
</dbReference>